<organism evidence="2">
    <name type="scientific">Microscilla sp. PRE1</name>
    <dbReference type="NCBI Taxonomy" id="155537"/>
    <lineage>
        <taxon>Bacteria</taxon>
        <taxon>Pseudomonadati</taxon>
        <taxon>Bacteroidota</taxon>
        <taxon>Cytophagia</taxon>
        <taxon>Cytophagales</taxon>
        <taxon>Microscillaceae</taxon>
        <taxon>Microscilla</taxon>
    </lineage>
</organism>
<protein>
    <recommendedName>
        <fullName evidence="1">HNH nuclease domain-containing protein</fullName>
    </recommendedName>
</protein>
<name>Q93P74_9BACT</name>
<sequence>MIGRTQQTNMRRNLIIGSYILKSSKNYRNCKQSIKINDMSSCGKCGSKHVTIIKSYHYHDVYACDDCKQWTKEKIEECCRNPDTLYVFQYVNGEAKFIREQCYNCGGCLNMNKPLPHKKYAHLVDTRFSFSRERLDAYTKSRKEESDQIYAIEGRLKFEKTNYYKYLLHLESDYWKRIRLKVIERDKGVCQECKENIATEVHHLTYDNLYQERLEDLISVCQSCHSRIHQK</sequence>
<dbReference type="SMART" id="SM00507">
    <property type="entry name" value="HNHc"/>
    <property type="match status" value="1"/>
</dbReference>
<dbReference type="InterPro" id="IPR003615">
    <property type="entry name" value="HNH_nuc"/>
</dbReference>
<reference evidence="2" key="1">
    <citation type="journal article" date="2001" name="Appl. Environ. Microbiol.">
        <title>Sequence analysis of a 101-kilobase plasmid required for agar degradation by a Microscilla isolate.</title>
        <authorList>
            <person name="Zhong Z."/>
            <person name="Toukdarian A."/>
            <person name="Helinski D."/>
            <person name="Knauf V."/>
            <person name="Sykes S."/>
            <person name="Wilkinson J.E."/>
            <person name="O'Bryne C."/>
            <person name="Shea T."/>
            <person name="DeLoughery C."/>
            <person name="Caspi R."/>
        </authorList>
    </citation>
    <scope>NUCLEOTIDE SEQUENCE</scope>
    <source>
        <strain evidence="2">PRE1</strain>
        <plasmid evidence="2">pSD15</plasmid>
    </source>
</reference>
<evidence type="ECO:0000259" key="1">
    <source>
        <dbReference type="SMART" id="SM00507"/>
    </source>
</evidence>
<geneLocation type="plasmid" evidence="2">
    <name>pSD15</name>
</geneLocation>
<proteinExistence type="predicted"/>
<dbReference type="AlphaFoldDB" id="Q93P74"/>
<accession>Q93P74</accession>
<keyword evidence="2" id="KW-0614">Plasmid</keyword>
<feature type="domain" description="HNH nuclease" evidence="1">
    <location>
        <begin position="177"/>
        <end position="226"/>
    </location>
</feature>
<dbReference type="EMBL" id="AF339846">
    <property type="protein sequence ID" value="AAK62879.1"/>
    <property type="molecule type" value="Genomic_DNA"/>
</dbReference>
<evidence type="ECO:0000313" key="2">
    <source>
        <dbReference type="EMBL" id="AAK62879.1"/>
    </source>
</evidence>